<evidence type="ECO:0000256" key="3">
    <source>
        <dbReference type="RuleBase" id="RU363034"/>
    </source>
</evidence>
<dbReference type="FunFam" id="2.40.10.10:FF:000039">
    <property type="entry name" value="Brain-specific serine protease 4"/>
    <property type="match status" value="1"/>
</dbReference>
<feature type="chain" id="PRO_5033014328" description="Peptidase S1 domain-containing protein" evidence="4">
    <location>
        <begin position="34"/>
        <end position="334"/>
    </location>
</feature>
<dbReference type="Gene3D" id="2.40.10.10">
    <property type="entry name" value="Trypsin-like serine proteases"/>
    <property type="match status" value="2"/>
</dbReference>
<keyword evidence="7" id="KW-1185">Reference proteome</keyword>
<dbReference type="Proteomes" id="UP000001646">
    <property type="component" value="Unplaced"/>
</dbReference>
<dbReference type="eggNOG" id="KOG3627">
    <property type="taxonomic scope" value="Eukaryota"/>
</dbReference>
<evidence type="ECO:0000256" key="1">
    <source>
        <dbReference type="ARBA" id="ARBA00009228"/>
    </source>
</evidence>
<dbReference type="PROSITE" id="PS00134">
    <property type="entry name" value="TRYPSIN_HIS"/>
    <property type="match status" value="1"/>
</dbReference>
<reference evidence="6" key="2">
    <citation type="submission" date="2025-08" db="UniProtKB">
        <authorList>
            <consortium name="Ensembl"/>
        </authorList>
    </citation>
    <scope>IDENTIFICATION</scope>
</reference>
<evidence type="ECO:0000259" key="5">
    <source>
        <dbReference type="PROSITE" id="PS50240"/>
    </source>
</evidence>
<dbReference type="GO" id="GO:0008236">
    <property type="term" value="F:serine-type peptidase activity"/>
    <property type="evidence" value="ECO:0000318"/>
    <property type="project" value="GO_Central"/>
</dbReference>
<reference evidence="6" key="3">
    <citation type="submission" date="2025-09" db="UniProtKB">
        <authorList>
            <consortium name="Ensembl"/>
        </authorList>
    </citation>
    <scope>IDENTIFICATION</scope>
</reference>
<dbReference type="InterPro" id="IPR009003">
    <property type="entry name" value="Peptidase_S1_PA"/>
</dbReference>
<dbReference type="Ensembl" id="ENSACAT00000007009.3">
    <property type="protein sequence ID" value="ENSACAP00000006859.3"/>
    <property type="gene ID" value="ENSACAG00000006985.3"/>
</dbReference>
<dbReference type="GO" id="GO:0004252">
    <property type="term" value="F:serine-type endopeptidase activity"/>
    <property type="evidence" value="ECO:0007669"/>
    <property type="project" value="InterPro"/>
</dbReference>
<dbReference type="STRING" id="28377.ENSACAP00000006859"/>
<keyword evidence="3" id="KW-0378">Hydrolase</keyword>
<dbReference type="InterPro" id="IPR033116">
    <property type="entry name" value="TRYPSIN_SER"/>
</dbReference>
<dbReference type="GeneID" id="100552936"/>
<dbReference type="InterPro" id="IPR018114">
    <property type="entry name" value="TRYPSIN_HIS"/>
</dbReference>
<keyword evidence="3" id="KW-0645">Protease</keyword>
<dbReference type="InParanoid" id="H9GC68"/>
<dbReference type="PANTHER" id="PTHR24253:SF119">
    <property type="entry name" value="SERINE PROTEASE 27"/>
    <property type="match status" value="1"/>
</dbReference>
<keyword evidence="4" id="KW-0732">Signal</keyword>
<protein>
    <recommendedName>
        <fullName evidence="5">Peptidase S1 domain-containing protein</fullName>
    </recommendedName>
</protein>
<dbReference type="HOGENOM" id="CLU_004497_0_1_1"/>
<dbReference type="SMART" id="SM00020">
    <property type="entry name" value="Tryp_SPc"/>
    <property type="match status" value="1"/>
</dbReference>
<accession>H9GC68</accession>
<dbReference type="PROSITE" id="PS00135">
    <property type="entry name" value="TRYPSIN_SER"/>
    <property type="match status" value="1"/>
</dbReference>
<dbReference type="PROSITE" id="PS50240">
    <property type="entry name" value="TRYPSIN_DOM"/>
    <property type="match status" value="1"/>
</dbReference>
<dbReference type="GO" id="GO:0035821">
    <property type="term" value="P:modulation of process of another organism"/>
    <property type="evidence" value="ECO:0007669"/>
    <property type="project" value="UniProtKB-ARBA"/>
</dbReference>
<dbReference type="PRINTS" id="PR00722">
    <property type="entry name" value="CHYMOTRYPSIN"/>
</dbReference>
<evidence type="ECO:0000256" key="4">
    <source>
        <dbReference type="SAM" id="SignalP"/>
    </source>
</evidence>
<dbReference type="MEROPS" id="S01.074"/>
<dbReference type="AlphaFoldDB" id="H9GC68"/>
<dbReference type="KEGG" id="acs:100552936"/>
<reference evidence="6" key="1">
    <citation type="submission" date="2009-12" db="EMBL/GenBank/DDBJ databases">
        <title>The Genome Sequence of Anolis carolinensis (Green Anole Lizard).</title>
        <authorList>
            <consortium name="The Genome Sequencing Platform"/>
            <person name="Di Palma F."/>
            <person name="Alfoldi J."/>
            <person name="Heiman D."/>
            <person name="Young S."/>
            <person name="Grabherr M."/>
            <person name="Johnson J."/>
            <person name="Lander E.S."/>
            <person name="Lindblad-Toh K."/>
        </authorList>
    </citation>
    <scope>NUCLEOTIDE SEQUENCE [LARGE SCALE GENOMIC DNA]</scope>
    <source>
        <strain evidence="6">JBL SC #1</strain>
    </source>
</reference>
<keyword evidence="2" id="KW-1015">Disulfide bond</keyword>
<dbReference type="GO" id="GO:0006508">
    <property type="term" value="P:proteolysis"/>
    <property type="evidence" value="ECO:0007669"/>
    <property type="project" value="UniProtKB-KW"/>
</dbReference>
<keyword evidence="3" id="KW-0720">Serine protease</keyword>
<evidence type="ECO:0000256" key="2">
    <source>
        <dbReference type="ARBA" id="ARBA00023157"/>
    </source>
</evidence>
<organism evidence="6 7">
    <name type="scientific">Anolis carolinensis</name>
    <name type="common">Green anole</name>
    <name type="synonym">American chameleon</name>
    <dbReference type="NCBI Taxonomy" id="28377"/>
    <lineage>
        <taxon>Eukaryota</taxon>
        <taxon>Metazoa</taxon>
        <taxon>Chordata</taxon>
        <taxon>Craniata</taxon>
        <taxon>Vertebrata</taxon>
        <taxon>Euteleostomi</taxon>
        <taxon>Lepidosauria</taxon>
        <taxon>Squamata</taxon>
        <taxon>Bifurcata</taxon>
        <taxon>Unidentata</taxon>
        <taxon>Episquamata</taxon>
        <taxon>Toxicofera</taxon>
        <taxon>Iguania</taxon>
        <taxon>Dactyloidae</taxon>
        <taxon>Anolis</taxon>
    </lineage>
</organism>
<dbReference type="GO" id="GO:0005576">
    <property type="term" value="C:extracellular region"/>
    <property type="evidence" value="ECO:0007669"/>
    <property type="project" value="UniProtKB-ARBA"/>
</dbReference>
<dbReference type="InterPro" id="IPR001314">
    <property type="entry name" value="Peptidase_S1A"/>
</dbReference>
<feature type="domain" description="Peptidase S1" evidence="5">
    <location>
        <begin position="46"/>
        <end position="289"/>
    </location>
</feature>
<dbReference type="RefSeq" id="XP_016851676.2">
    <property type="nucleotide sequence ID" value="XM_016996187.2"/>
</dbReference>
<feature type="signal peptide" evidence="4">
    <location>
        <begin position="1"/>
        <end position="33"/>
    </location>
</feature>
<dbReference type="CDD" id="cd00190">
    <property type="entry name" value="Tryp_SPc"/>
    <property type="match status" value="1"/>
</dbReference>
<dbReference type="GeneTree" id="ENSGT00940000162829"/>
<dbReference type="Pfam" id="PF00089">
    <property type="entry name" value="Trypsin"/>
    <property type="match status" value="1"/>
</dbReference>
<gene>
    <name evidence="6" type="primary">LOC100552936</name>
</gene>
<sequence length="334" mass="36162">MKYQGQALMGRTFMGLVLLIFLEVLMGIQPSTASRVCGRQGFLNRIVGGKDSQDGEWPWQVSIKLNGEHHCGGSLISDQWVVTASHCFKLIDSPSNFTVLLGALKLSNPGPYSITTGVRNIVTNPEYEAGGMRSGDIALVQLDQPVDFSSHITPICVPDANVNFQPGLKCWVTGWGDVQERGRHLTSDTLQKLEVPIISTNNCNALYNQGSKELEATKDIKRDMICAGFAAGRRDACQGDSGGPLACQLGNCWLLAGVVSWGEGCAQKNRPGVYARVTFYQPWIHSVIPELRFTSIRGHWTTVNNKGATSSASAGSFSLLSAIFATVVLLLSLE</sequence>
<dbReference type="InterPro" id="IPR001254">
    <property type="entry name" value="Trypsin_dom"/>
</dbReference>
<evidence type="ECO:0000313" key="7">
    <source>
        <dbReference type="Proteomes" id="UP000001646"/>
    </source>
</evidence>
<dbReference type="InterPro" id="IPR043504">
    <property type="entry name" value="Peptidase_S1_PA_chymotrypsin"/>
</dbReference>
<dbReference type="SUPFAM" id="SSF50494">
    <property type="entry name" value="Trypsin-like serine proteases"/>
    <property type="match status" value="1"/>
</dbReference>
<evidence type="ECO:0000313" key="6">
    <source>
        <dbReference type="Ensembl" id="ENSACAP00000006859.3"/>
    </source>
</evidence>
<dbReference type="PANTHER" id="PTHR24253">
    <property type="entry name" value="TRANSMEMBRANE PROTEASE SERINE"/>
    <property type="match status" value="1"/>
</dbReference>
<name>H9GC68_ANOCA</name>
<comment type="similarity">
    <text evidence="1">Belongs to the peptidase S1 family. Snake venom subfamily.</text>
</comment>
<proteinExistence type="inferred from homology"/>